<evidence type="ECO:0000313" key="3">
    <source>
        <dbReference type="Proteomes" id="UP001438953"/>
    </source>
</evidence>
<dbReference type="RefSeq" id="WP_350935777.1">
    <property type="nucleotide sequence ID" value="NZ_JAYWLC010000004.1"/>
</dbReference>
<gene>
    <name evidence="2" type="ORF">VSX56_06560</name>
</gene>
<keyword evidence="1" id="KW-1133">Transmembrane helix</keyword>
<feature type="transmembrane region" description="Helical" evidence="1">
    <location>
        <begin position="79"/>
        <end position="103"/>
    </location>
</feature>
<protein>
    <submittedName>
        <fullName evidence="2">Propanediol utilization protein</fullName>
    </submittedName>
</protein>
<evidence type="ECO:0000313" key="2">
    <source>
        <dbReference type="EMBL" id="MER5171435.1"/>
    </source>
</evidence>
<evidence type="ECO:0000256" key="1">
    <source>
        <dbReference type="SAM" id="Phobius"/>
    </source>
</evidence>
<keyword evidence="1" id="KW-0472">Membrane</keyword>
<proteinExistence type="predicted"/>
<keyword evidence="1" id="KW-0812">Transmembrane</keyword>
<dbReference type="SUPFAM" id="SSF54211">
    <property type="entry name" value="Ribosomal protein S5 domain 2-like"/>
    <property type="match status" value="1"/>
</dbReference>
<comment type="caution">
    <text evidence="2">The sequence shown here is derived from an EMBL/GenBank/DDBJ whole genome shotgun (WGS) entry which is preliminary data.</text>
</comment>
<reference evidence="2 3" key="1">
    <citation type="submission" date="2024-06" db="EMBL/GenBank/DDBJ databases">
        <title>Thioclava kandeliae sp. nov. from a rhizosphere soil sample of Kandelia candel in a mangrove.</title>
        <authorList>
            <person name="Mu T."/>
        </authorList>
    </citation>
    <scope>NUCLEOTIDE SEQUENCE [LARGE SCALE GENOMIC DNA]</scope>
    <source>
        <strain evidence="2 3">CPCC 100088</strain>
    </source>
</reference>
<dbReference type="Proteomes" id="UP001438953">
    <property type="component" value="Unassembled WGS sequence"/>
</dbReference>
<dbReference type="InterPro" id="IPR020568">
    <property type="entry name" value="Ribosomal_Su5_D2-typ_SF"/>
</dbReference>
<sequence length="280" mass="29370">MRLTRSTRLRVAGHFGEFLQGRIGSTGPVALVSVPCPVLGVTLDVKAAPTGYVHDPQRLLPAGALAQIQRMLRRPLRGAVRLGASMVAGAGCGASTAALTALIRHMAPALPASQIMRLCWKIEGASDPLAHAYPDCHLWASRQGESLGVLPAPPPMRLIGGLWGAPEPTRPQDQHFADISDLLPAWRAACLRGDLAQVAALAAQSAARTTALRGPAADPTSGLACEVGALGYLRAHTGSARALVLPLSASRQQCDAIRDRLRAAGYGRVVEFTLGQRRGS</sequence>
<accession>A0ABV1SEW3</accession>
<organism evidence="2 3">
    <name type="scientific">Thioclava kandeliae</name>
    <dbReference type="NCBI Taxonomy" id="3070818"/>
    <lineage>
        <taxon>Bacteria</taxon>
        <taxon>Pseudomonadati</taxon>
        <taxon>Pseudomonadota</taxon>
        <taxon>Alphaproteobacteria</taxon>
        <taxon>Rhodobacterales</taxon>
        <taxon>Paracoccaceae</taxon>
        <taxon>Thioclava</taxon>
    </lineage>
</organism>
<keyword evidence="3" id="KW-1185">Reference proteome</keyword>
<name>A0ABV1SEW3_9RHOB</name>
<dbReference type="EMBL" id="JAYWLC010000004">
    <property type="protein sequence ID" value="MER5171435.1"/>
    <property type="molecule type" value="Genomic_DNA"/>
</dbReference>